<evidence type="ECO:0000256" key="1">
    <source>
        <dbReference type="SAM" id="MobiDB-lite"/>
    </source>
</evidence>
<dbReference type="Proteomes" id="UP001500013">
    <property type="component" value="Unassembled WGS sequence"/>
</dbReference>
<feature type="transmembrane region" description="Helical" evidence="2">
    <location>
        <begin position="20"/>
        <end position="39"/>
    </location>
</feature>
<evidence type="ECO:0000256" key="2">
    <source>
        <dbReference type="SAM" id="Phobius"/>
    </source>
</evidence>
<feature type="region of interest" description="Disordered" evidence="1">
    <location>
        <begin position="81"/>
        <end position="102"/>
    </location>
</feature>
<feature type="transmembrane region" description="Helical" evidence="2">
    <location>
        <begin position="45"/>
        <end position="67"/>
    </location>
</feature>
<protein>
    <recommendedName>
        <fullName evidence="5">DUF2530 domain-containing protein</fullName>
    </recommendedName>
</protein>
<keyword evidence="2" id="KW-0472">Membrane</keyword>
<accession>A0ABN2SJ43</accession>
<organism evidence="3 4">
    <name type="scientific">Terrabacter lapilli</name>
    <dbReference type="NCBI Taxonomy" id="436231"/>
    <lineage>
        <taxon>Bacteria</taxon>
        <taxon>Bacillati</taxon>
        <taxon>Actinomycetota</taxon>
        <taxon>Actinomycetes</taxon>
        <taxon>Micrococcales</taxon>
        <taxon>Intrasporangiaceae</taxon>
        <taxon>Terrabacter</taxon>
    </lineage>
</organism>
<evidence type="ECO:0000313" key="3">
    <source>
        <dbReference type="EMBL" id="GAA1987343.1"/>
    </source>
</evidence>
<keyword evidence="4" id="KW-1185">Reference proteome</keyword>
<dbReference type="EMBL" id="BAAAPU010000009">
    <property type="protein sequence ID" value="GAA1987343.1"/>
    <property type="molecule type" value="Genomic_DNA"/>
</dbReference>
<proteinExistence type="predicted"/>
<sequence>MAGPASSGRVTVTRSYRRDLGGAWWAALAVVTVVLGLVGRDAGGFWSVFLWSIVGFVLGSLVALFVAARVVPASSEDEAFDRFDEHDSSAGGGVDRGSTMQP</sequence>
<gene>
    <name evidence="3" type="ORF">GCM10009817_31110</name>
</gene>
<evidence type="ECO:0000313" key="4">
    <source>
        <dbReference type="Proteomes" id="UP001500013"/>
    </source>
</evidence>
<reference evidence="3 4" key="1">
    <citation type="journal article" date="2019" name="Int. J. Syst. Evol. Microbiol.">
        <title>The Global Catalogue of Microorganisms (GCM) 10K type strain sequencing project: providing services to taxonomists for standard genome sequencing and annotation.</title>
        <authorList>
            <consortium name="The Broad Institute Genomics Platform"/>
            <consortium name="The Broad Institute Genome Sequencing Center for Infectious Disease"/>
            <person name="Wu L."/>
            <person name="Ma J."/>
        </authorList>
    </citation>
    <scope>NUCLEOTIDE SEQUENCE [LARGE SCALE GENOMIC DNA]</scope>
    <source>
        <strain evidence="3 4">JCM 15628</strain>
    </source>
</reference>
<keyword evidence="2" id="KW-0812">Transmembrane</keyword>
<name>A0ABN2SJ43_9MICO</name>
<evidence type="ECO:0008006" key="5">
    <source>
        <dbReference type="Google" id="ProtNLM"/>
    </source>
</evidence>
<keyword evidence="2" id="KW-1133">Transmembrane helix</keyword>
<comment type="caution">
    <text evidence="3">The sequence shown here is derived from an EMBL/GenBank/DDBJ whole genome shotgun (WGS) entry which is preliminary data.</text>
</comment>